<feature type="compositionally biased region" description="Low complexity" evidence="2">
    <location>
        <begin position="424"/>
        <end position="437"/>
    </location>
</feature>
<dbReference type="SUPFAM" id="SSF46565">
    <property type="entry name" value="Chaperone J-domain"/>
    <property type="match status" value="1"/>
</dbReference>
<dbReference type="PRINTS" id="PR00625">
    <property type="entry name" value="JDOMAIN"/>
</dbReference>
<feature type="region of interest" description="Disordered" evidence="2">
    <location>
        <begin position="341"/>
        <end position="374"/>
    </location>
</feature>
<dbReference type="AlphaFoldDB" id="A0A0D7B4U0"/>
<dbReference type="CDD" id="cd06257">
    <property type="entry name" value="DnaJ"/>
    <property type="match status" value="1"/>
</dbReference>
<reference evidence="5 6" key="1">
    <citation type="journal article" date="2015" name="Fungal Genet. Biol.">
        <title>Evolution of novel wood decay mechanisms in Agaricales revealed by the genome sequences of Fistulina hepatica and Cylindrobasidium torrendii.</title>
        <authorList>
            <person name="Floudas D."/>
            <person name="Held B.W."/>
            <person name="Riley R."/>
            <person name="Nagy L.G."/>
            <person name="Koehler G."/>
            <person name="Ransdell A.S."/>
            <person name="Younus H."/>
            <person name="Chow J."/>
            <person name="Chiniquy J."/>
            <person name="Lipzen A."/>
            <person name="Tritt A."/>
            <person name="Sun H."/>
            <person name="Haridas S."/>
            <person name="LaButti K."/>
            <person name="Ohm R.A."/>
            <person name="Kues U."/>
            <person name="Blanchette R.A."/>
            <person name="Grigoriev I.V."/>
            <person name="Minto R.E."/>
            <person name="Hibbett D.S."/>
        </authorList>
    </citation>
    <scope>NUCLEOTIDE SEQUENCE [LARGE SCALE GENOMIC DNA]</scope>
    <source>
        <strain evidence="5 6">FP15055 ss-10</strain>
    </source>
</reference>
<feature type="compositionally biased region" description="Basic and acidic residues" evidence="2">
    <location>
        <begin position="347"/>
        <end position="357"/>
    </location>
</feature>
<name>A0A0D7B4U0_9AGAR</name>
<evidence type="ECO:0000256" key="1">
    <source>
        <dbReference type="ARBA" id="ARBA00023186"/>
    </source>
</evidence>
<keyword evidence="3" id="KW-0472">Membrane</keyword>
<keyword evidence="6" id="KW-1185">Reference proteome</keyword>
<feature type="transmembrane region" description="Helical" evidence="3">
    <location>
        <begin position="47"/>
        <end position="66"/>
    </location>
</feature>
<dbReference type="OrthoDB" id="10250354at2759"/>
<dbReference type="PROSITE" id="PS50076">
    <property type="entry name" value="DNAJ_2"/>
    <property type="match status" value="1"/>
</dbReference>
<dbReference type="InterPro" id="IPR001623">
    <property type="entry name" value="DnaJ_domain"/>
</dbReference>
<dbReference type="GO" id="GO:0036503">
    <property type="term" value="P:ERAD pathway"/>
    <property type="evidence" value="ECO:0007669"/>
    <property type="project" value="TreeGrafter"/>
</dbReference>
<dbReference type="EMBL" id="KN880584">
    <property type="protein sequence ID" value="KIY65593.1"/>
    <property type="molecule type" value="Genomic_DNA"/>
</dbReference>
<dbReference type="GO" id="GO:0051787">
    <property type="term" value="F:misfolded protein binding"/>
    <property type="evidence" value="ECO:0007669"/>
    <property type="project" value="TreeGrafter"/>
</dbReference>
<dbReference type="GO" id="GO:0005783">
    <property type="term" value="C:endoplasmic reticulum"/>
    <property type="evidence" value="ECO:0007669"/>
    <property type="project" value="TreeGrafter"/>
</dbReference>
<feature type="transmembrane region" description="Helical" evidence="3">
    <location>
        <begin position="182"/>
        <end position="205"/>
    </location>
</feature>
<evidence type="ECO:0000256" key="2">
    <source>
        <dbReference type="SAM" id="MobiDB-lite"/>
    </source>
</evidence>
<dbReference type="STRING" id="1314674.A0A0D7B4U0"/>
<keyword evidence="3" id="KW-1133">Transmembrane helix</keyword>
<feature type="domain" description="J" evidence="4">
    <location>
        <begin position="71"/>
        <end position="134"/>
    </location>
</feature>
<proteinExistence type="predicted"/>
<dbReference type="Gene3D" id="1.10.287.110">
    <property type="entry name" value="DnaJ domain"/>
    <property type="match status" value="1"/>
</dbReference>
<protein>
    <recommendedName>
        <fullName evidence="4">J domain-containing protein</fullName>
    </recommendedName>
</protein>
<dbReference type="Proteomes" id="UP000054007">
    <property type="component" value="Unassembled WGS sequence"/>
</dbReference>
<evidence type="ECO:0000256" key="3">
    <source>
        <dbReference type="SAM" id="Phobius"/>
    </source>
</evidence>
<sequence length="437" mass="47715">MSSQLYSILGWFFLPNLATRHSLKLLYKSGFLAPPTNQPTQSLHHRLAYSTVVGAYLIFTLVWSAAHIDNNFYEILGVGRDTDDDGLKAAFRQFARRNHPDKVGPQGMELFLAVRNSFEALKSPLTRWAYDRFGEDAMRWEGLSTRSEYLHRGLMQSSGFHIVSFLILLVMSAVGGRNPVSFWRYIMFFSALILELAFVISPAAVPELVAFAKLFPSRVTFQHIRLLHNIFFSASIGISRIGPALFPTDEKDDVLMQAQAASVMVSALMQSDLRPAELPSPPGGEASISSNTIQELSNELENMVIERLLVTRGGPLASAVQKAIADGRAMAQTAVETVVSAATSRASSEEPSEREQSPEVVEVEGPSLPTPSMSIRGFSHPPPEVANVEVEEVGEVGFMVTPNAVRTLGGMSPRPSPLADRSRSSSPSGSVDASYAD</sequence>
<dbReference type="PANTHER" id="PTHR44360">
    <property type="entry name" value="DNAJ HOMOLOG SUBFAMILY B MEMBER 9"/>
    <property type="match status" value="1"/>
</dbReference>
<keyword evidence="1" id="KW-0143">Chaperone</keyword>
<dbReference type="Pfam" id="PF00226">
    <property type="entry name" value="DnaJ"/>
    <property type="match status" value="1"/>
</dbReference>
<evidence type="ECO:0000313" key="6">
    <source>
        <dbReference type="Proteomes" id="UP000054007"/>
    </source>
</evidence>
<dbReference type="InterPro" id="IPR036869">
    <property type="entry name" value="J_dom_sf"/>
</dbReference>
<organism evidence="5 6">
    <name type="scientific">Cylindrobasidium torrendii FP15055 ss-10</name>
    <dbReference type="NCBI Taxonomy" id="1314674"/>
    <lineage>
        <taxon>Eukaryota</taxon>
        <taxon>Fungi</taxon>
        <taxon>Dikarya</taxon>
        <taxon>Basidiomycota</taxon>
        <taxon>Agaricomycotina</taxon>
        <taxon>Agaricomycetes</taxon>
        <taxon>Agaricomycetidae</taxon>
        <taxon>Agaricales</taxon>
        <taxon>Marasmiineae</taxon>
        <taxon>Physalacriaceae</taxon>
        <taxon>Cylindrobasidium</taxon>
    </lineage>
</organism>
<accession>A0A0D7B4U0</accession>
<dbReference type="InterPro" id="IPR051948">
    <property type="entry name" value="Hsp70_co-chaperone_J-domain"/>
</dbReference>
<evidence type="ECO:0000313" key="5">
    <source>
        <dbReference type="EMBL" id="KIY65593.1"/>
    </source>
</evidence>
<dbReference type="SMART" id="SM00271">
    <property type="entry name" value="DnaJ"/>
    <property type="match status" value="1"/>
</dbReference>
<keyword evidence="3" id="KW-0812">Transmembrane</keyword>
<dbReference type="PANTHER" id="PTHR44360:SF1">
    <property type="entry name" value="DNAJ HOMOLOG SUBFAMILY B MEMBER 9"/>
    <property type="match status" value="1"/>
</dbReference>
<feature type="transmembrane region" description="Helical" evidence="3">
    <location>
        <begin position="159"/>
        <end position="176"/>
    </location>
</feature>
<feature type="region of interest" description="Disordered" evidence="2">
    <location>
        <begin position="403"/>
        <end position="437"/>
    </location>
</feature>
<gene>
    <name evidence="5" type="ORF">CYLTODRAFT_492196</name>
</gene>
<dbReference type="GO" id="GO:0051087">
    <property type="term" value="F:protein-folding chaperone binding"/>
    <property type="evidence" value="ECO:0007669"/>
    <property type="project" value="TreeGrafter"/>
</dbReference>
<evidence type="ECO:0000259" key="4">
    <source>
        <dbReference type="PROSITE" id="PS50076"/>
    </source>
</evidence>